<dbReference type="Proteomes" id="UP000076234">
    <property type="component" value="Chromosome"/>
</dbReference>
<sequence length="183" mass="19460">MRKMTGFTAAAAVLVTTVGLSATPAEARGRHGGWHNRHDDGIGAGEIIGGILILGTIAAVASAASKQSRETRNRDFRYDPPYRDDRAQDAPDYQRRDDRGPDGYGTGDAYRGGEIEQRAADACGWAAEGEMGDDARVESITDTRPANGGDGWYVTGNISRPGGELHSFGCSYRGGRVVDVSIN</sequence>
<dbReference type="EMBL" id="CP013342">
    <property type="protein sequence ID" value="AMU93436.1"/>
    <property type="molecule type" value="Genomic_DNA"/>
</dbReference>
<protein>
    <recommendedName>
        <fullName evidence="6">Secreted protein</fullName>
    </recommendedName>
</protein>
<feature type="transmembrane region" description="Helical" evidence="2">
    <location>
        <begin position="43"/>
        <end position="64"/>
    </location>
</feature>
<reference evidence="4 5" key="2">
    <citation type="journal article" date="2016" name="Genome Announc.">
        <title>Complete Genome Sequence of Sphingopyxis terrae Strain 203-1 (NBRC 111660), a Polyethylene Glycol Degrader.</title>
        <authorList>
            <person name="Ohtsubo Y."/>
            <person name="Nonoyama S."/>
            <person name="Nagata Y."/>
            <person name="Numata M."/>
            <person name="Tsuchikane K."/>
            <person name="Hosoyama A."/>
            <person name="Yamazoe A."/>
            <person name="Tsuda M."/>
            <person name="Fujita N."/>
            <person name="Kawai F."/>
        </authorList>
    </citation>
    <scope>NUCLEOTIDE SEQUENCE [LARGE SCALE GENOMIC DNA]</scope>
    <source>
        <strain evidence="4 5">203-1</strain>
    </source>
</reference>
<evidence type="ECO:0000256" key="1">
    <source>
        <dbReference type="SAM" id="MobiDB-lite"/>
    </source>
</evidence>
<feature type="region of interest" description="Disordered" evidence="1">
    <location>
        <begin position="63"/>
        <end position="113"/>
    </location>
</feature>
<organism evidence="4 5">
    <name type="scientific">Sphingopyxis terrae subsp. terrae NBRC 15098</name>
    <dbReference type="NCBI Taxonomy" id="1219058"/>
    <lineage>
        <taxon>Bacteria</taxon>
        <taxon>Pseudomonadati</taxon>
        <taxon>Pseudomonadota</taxon>
        <taxon>Alphaproteobacteria</taxon>
        <taxon>Sphingomonadales</taxon>
        <taxon>Sphingomonadaceae</taxon>
        <taxon>Sphingopyxis</taxon>
    </lineage>
</organism>
<accession>A0A142VUG6</accession>
<keyword evidence="2" id="KW-0472">Membrane</keyword>
<proteinExistence type="predicted"/>
<dbReference type="RefSeq" id="WP_062900613.1">
    <property type="nucleotide sequence ID" value="NZ_CP013342.1"/>
</dbReference>
<keyword evidence="2" id="KW-0812">Transmembrane</keyword>
<name>A0A142VUG6_9SPHN</name>
<dbReference type="AlphaFoldDB" id="A0A142VUG6"/>
<keyword evidence="2" id="KW-1133">Transmembrane helix</keyword>
<evidence type="ECO:0000313" key="4">
    <source>
        <dbReference type="EMBL" id="AMU93436.1"/>
    </source>
</evidence>
<dbReference type="KEGG" id="ster:AOA14_02315"/>
<reference evidence="5" key="1">
    <citation type="submission" date="2015-11" db="EMBL/GenBank/DDBJ databases">
        <title>Complete genome sequence of a polyethylene glycol-degrading strain Sphingopyxis terrae strain 203-1 (NBRC 15098).</title>
        <authorList>
            <person name="Yoshiyuki O."/>
            <person name="Shouta N."/>
            <person name="Nagata Y."/>
            <person name="Numata M."/>
            <person name="Tsuchikane K."/>
            <person name="Hosoyama A."/>
            <person name="Yamazoe A."/>
            <person name="Tsuda M."/>
            <person name="Fujita N."/>
            <person name="Kawai F."/>
        </authorList>
    </citation>
    <scope>NUCLEOTIDE SEQUENCE [LARGE SCALE GENOMIC DNA]</scope>
    <source>
        <strain evidence="5">203-1</strain>
    </source>
</reference>
<dbReference type="STRING" id="1219058.AOA14_02315"/>
<keyword evidence="3" id="KW-0732">Signal</keyword>
<feature type="signal peptide" evidence="3">
    <location>
        <begin position="1"/>
        <end position="27"/>
    </location>
</feature>
<feature type="compositionally biased region" description="Basic and acidic residues" evidence="1">
    <location>
        <begin position="67"/>
        <end position="101"/>
    </location>
</feature>
<evidence type="ECO:0000256" key="2">
    <source>
        <dbReference type="SAM" id="Phobius"/>
    </source>
</evidence>
<evidence type="ECO:0000256" key="3">
    <source>
        <dbReference type="SAM" id="SignalP"/>
    </source>
</evidence>
<feature type="chain" id="PRO_5007502267" description="Secreted protein" evidence="3">
    <location>
        <begin position="28"/>
        <end position="183"/>
    </location>
</feature>
<evidence type="ECO:0008006" key="6">
    <source>
        <dbReference type="Google" id="ProtNLM"/>
    </source>
</evidence>
<gene>
    <name evidence="4" type="ORF">AOA14_02315</name>
</gene>
<evidence type="ECO:0000313" key="5">
    <source>
        <dbReference type="Proteomes" id="UP000076234"/>
    </source>
</evidence>